<dbReference type="InterPro" id="IPR011141">
    <property type="entry name" value="Polyketide_synthase_type-III"/>
</dbReference>
<reference evidence="3" key="2">
    <citation type="journal article" date="2015" name="Data Brief">
        <title>Shoot transcriptome of the giant reed, Arundo donax.</title>
        <authorList>
            <person name="Barrero R.A."/>
            <person name="Guerrero F.D."/>
            <person name="Moolhuijzen P."/>
            <person name="Goolsby J.A."/>
            <person name="Tidwell J."/>
            <person name="Bellgard S.E."/>
            <person name="Bellgard M.I."/>
        </authorList>
    </citation>
    <scope>NUCLEOTIDE SEQUENCE</scope>
    <source>
        <tissue evidence="3">Shoot tissue taken approximately 20 cm above the soil surface</tissue>
    </source>
</reference>
<accession>A0A0A9BZE7</accession>
<evidence type="ECO:0000259" key="2">
    <source>
        <dbReference type="Pfam" id="PF02797"/>
    </source>
</evidence>
<comment type="similarity">
    <text evidence="1">Belongs to the thiolase-like superfamily. Chalcone/stilbene synthases family.</text>
</comment>
<dbReference type="Gene3D" id="3.40.47.10">
    <property type="match status" value="1"/>
</dbReference>
<proteinExistence type="inferred from homology"/>
<dbReference type="InterPro" id="IPR016039">
    <property type="entry name" value="Thiolase-like"/>
</dbReference>
<dbReference type="SUPFAM" id="SSF53901">
    <property type="entry name" value="Thiolase-like"/>
    <property type="match status" value="1"/>
</dbReference>
<dbReference type="PANTHER" id="PTHR11877">
    <property type="entry name" value="HYDROXYMETHYLGLUTARYL-COA SYNTHASE"/>
    <property type="match status" value="1"/>
</dbReference>
<reference evidence="3" key="1">
    <citation type="submission" date="2014-09" db="EMBL/GenBank/DDBJ databases">
        <authorList>
            <person name="Magalhaes I.L.F."/>
            <person name="Oliveira U."/>
            <person name="Santos F.R."/>
            <person name="Vidigal T.H.D.A."/>
            <person name="Brescovit A.D."/>
            <person name="Santos A.J."/>
        </authorList>
    </citation>
    <scope>NUCLEOTIDE SEQUENCE</scope>
    <source>
        <tissue evidence="3">Shoot tissue taken approximately 20 cm above the soil surface</tissue>
    </source>
</reference>
<evidence type="ECO:0000256" key="1">
    <source>
        <dbReference type="ARBA" id="ARBA00005531"/>
    </source>
</evidence>
<sequence>MDKVLGLDAGRLASGRTVVKEYGNMLGPTVIFVLDELQRQMEEEEGKEAKWEVMMGFGPGFTIETMVLHAAGNLKKN</sequence>
<dbReference type="PANTHER" id="PTHR11877:SF48">
    <property type="entry name" value="CHALCONE SYNTHASE"/>
    <property type="match status" value="1"/>
</dbReference>
<organism evidence="3">
    <name type="scientific">Arundo donax</name>
    <name type="common">Giant reed</name>
    <name type="synonym">Donax arundinaceus</name>
    <dbReference type="NCBI Taxonomy" id="35708"/>
    <lineage>
        <taxon>Eukaryota</taxon>
        <taxon>Viridiplantae</taxon>
        <taxon>Streptophyta</taxon>
        <taxon>Embryophyta</taxon>
        <taxon>Tracheophyta</taxon>
        <taxon>Spermatophyta</taxon>
        <taxon>Magnoliopsida</taxon>
        <taxon>Liliopsida</taxon>
        <taxon>Poales</taxon>
        <taxon>Poaceae</taxon>
        <taxon>PACMAD clade</taxon>
        <taxon>Arundinoideae</taxon>
        <taxon>Arundineae</taxon>
        <taxon>Arundo</taxon>
    </lineage>
</organism>
<dbReference type="EMBL" id="GBRH01233283">
    <property type="protein sequence ID" value="JAD64612.1"/>
    <property type="molecule type" value="Transcribed_RNA"/>
</dbReference>
<dbReference type="AlphaFoldDB" id="A0A0A9BZE7"/>
<dbReference type="GO" id="GO:0030639">
    <property type="term" value="P:polyketide biosynthetic process"/>
    <property type="evidence" value="ECO:0007669"/>
    <property type="project" value="TreeGrafter"/>
</dbReference>
<protein>
    <recommendedName>
        <fullName evidence="2">Chalcone/stilbene synthase C-terminal domain-containing protein</fullName>
    </recommendedName>
</protein>
<dbReference type="GO" id="GO:0016747">
    <property type="term" value="F:acyltransferase activity, transferring groups other than amino-acyl groups"/>
    <property type="evidence" value="ECO:0007669"/>
    <property type="project" value="InterPro"/>
</dbReference>
<name>A0A0A9BZE7_ARUDO</name>
<evidence type="ECO:0000313" key="3">
    <source>
        <dbReference type="EMBL" id="JAD64612.1"/>
    </source>
</evidence>
<feature type="domain" description="Chalcone/stilbene synthase C-terminal" evidence="2">
    <location>
        <begin position="2"/>
        <end position="70"/>
    </location>
</feature>
<dbReference type="Pfam" id="PF02797">
    <property type="entry name" value="Chal_sti_synt_C"/>
    <property type="match status" value="1"/>
</dbReference>
<dbReference type="InterPro" id="IPR012328">
    <property type="entry name" value="Chalcone/stilbene_synt_C"/>
</dbReference>